<keyword evidence="3" id="KW-1185">Reference proteome</keyword>
<keyword evidence="1" id="KW-1133">Transmembrane helix</keyword>
<dbReference type="Proteomes" id="UP000507470">
    <property type="component" value="Unassembled WGS sequence"/>
</dbReference>
<keyword evidence="1" id="KW-0812">Transmembrane</keyword>
<reference evidence="2 3" key="1">
    <citation type="submission" date="2020-06" db="EMBL/GenBank/DDBJ databases">
        <authorList>
            <person name="Li R."/>
            <person name="Bekaert M."/>
        </authorList>
    </citation>
    <scope>NUCLEOTIDE SEQUENCE [LARGE SCALE GENOMIC DNA]</scope>
    <source>
        <strain evidence="3">wild</strain>
    </source>
</reference>
<dbReference type="OrthoDB" id="6078430at2759"/>
<sequence length="610" mass="68819">MQGIKDNSLEIQTIAHSFQLAIVSSEQSMVNISQILITLTNNFNVFKSNLLQLQNAFQSLVEGRISPFLIPKHDFSRTLHQIQSTLNKKYPGFYLTHSHPSYYYTTSNFIFTRNFSSLFITVQFPVSSHAQPLQLYKIISLPVPTPTIKTTMHATKLLDLPQYLALSYQHDYYLPLSTDDLTNCVHGPIVFCTFNKALIPITVPDCSLALFQNNVKQVSRLCNFRFLENHLSHDIIELTPTSVLVYDSEELDLVCPQSQRKIPGCTFCVINIPCKCSLSTRKLYFSPRLVDCYESSSNFSILHPVNLALVQEFFDEKRMSKILAADANTHLSLKKIAVAAKKDNMIFKTLTEPLLSGIISLQSSWLDTNTIVSFCSLGIAILSLFAFAFLFCKTRKIAMTMTIMQQMSHNKSQSVPSFIYVKPTQLPQTEQDDIMNRVKSFFSSEFSWVHASVILSILVLIFLLVVICYLYKSKHNRCTSLVLEVTCGGNCVVIPILDLSLCPSYYEFSRPSVLDLTVASFPSCKIFAVWSSFEVTNKLTQKFVMIPTTLTLSFLQSYRIKKVLAQPFNAYIYVTHQGFATMLSQPANASKPKVQALAADSDSLYPSLLA</sequence>
<dbReference type="AlphaFoldDB" id="A0A6J8E7G9"/>
<evidence type="ECO:0000256" key="1">
    <source>
        <dbReference type="SAM" id="Phobius"/>
    </source>
</evidence>
<evidence type="ECO:0008006" key="4">
    <source>
        <dbReference type="Google" id="ProtNLM"/>
    </source>
</evidence>
<evidence type="ECO:0000313" key="3">
    <source>
        <dbReference type="Proteomes" id="UP000507470"/>
    </source>
</evidence>
<keyword evidence="1" id="KW-0472">Membrane</keyword>
<feature type="transmembrane region" description="Helical" evidence="1">
    <location>
        <begin position="371"/>
        <end position="392"/>
    </location>
</feature>
<organism evidence="2 3">
    <name type="scientific">Mytilus coruscus</name>
    <name type="common">Sea mussel</name>
    <dbReference type="NCBI Taxonomy" id="42192"/>
    <lineage>
        <taxon>Eukaryota</taxon>
        <taxon>Metazoa</taxon>
        <taxon>Spiralia</taxon>
        <taxon>Lophotrochozoa</taxon>
        <taxon>Mollusca</taxon>
        <taxon>Bivalvia</taxon>
        <taxon>Autobranchia</taxon>
        <taxon>Pteriomorphia</taxon>
        <taxon>Mytilida</taxon>
        <taxon>Mytiloidea</taxon>
        <taxon>Mytilidae</taxon>
        <taxon>Mytilinae</taxon>
        <taxon>Mytilus</taxon>
    </lineage>
</organism>
<accession>A0A6J8E7G9</accession>
<dbReference type="EMBL" id="CACVKT020008686">
    <property type="protein sequence ID" value="CAC5416799.1"/>
    <property type="molecule type" value="Genomic_DNA"/>
</dbReference>
<protein>
    <recommendedName>
        <fullName evidence="4">Envelope fusion protein</fullName>
    </recommendedName>
</protein>
<proteinExistence type="predicted"/>
<feature type="transmembrane region" description="Helical" evidence="1">
    <location>
        <begin position="446"/>
        <end position="472"/>
    </location>
</feature>
<name>A0A6J8E7G9_MYTCO</name>
<evidence type="ECO:0000313" key="2">
    <source>
        <dbReference type="EMBL" id="CAC5416799.1"/>
    </source>
</evidence>
<gene>
    <name evidence="2" type="ORF">MCOR_49380</name>
</gene>